<dbReference type="Pfam" id="PF08713">
    <property type="entry name" value="DNA_alkylation"/>
    <property type="match status" value="1"/>
</dbReference>
<evidence type="ECO:0000313" key="2">
    <source>
        <dbReference type="Proteomes" id="UP000006844"/>
    </source>
</evidence>
<dbReference type="SUPFAM" id="SSF48371">
    <property type="entry name" value="ARM repeat"/>
    <property type="match status" value="1"/>
</dbReference>
<dbReference type="EMBL" id="CP002467">
    <property type="protein sequence ID" value="ADV84936.1"/>
    <property type="molecule type" value="Genomic_DNA"/>
</dbReference>
<proteinExistence type="predicted"/>
<sequence length="237" mass="27059">MAQGNKLNAAAVRREVHALRDPERAVFLQRFFRTGPGEYAEGDRMLGLTVPAQRVVARAFRALPLEEIAKLLASPFHEHRLIALLILVDRHTRGDEVEQLLLHRFYLTHLDAVNNWDLVDTSAAALVGEHVSEKLLQKLLASPNLWHRRVAIVCTFAELRAGRVETTFRVAERLLGDKHDLIHKAVGWLLREAGKRSPEALLSFLRTHYDRVPRTTLRYAIERLDVVDRKLWLGGPQ</sequence>
<dbReference type="InterPro" id="IPR016024">
    <property type="entry name" value="ARM-type_fold"/>
</dbReference>
<reference evidence="1 2" key="1">
    <citation type="journal article" date="2012" name="Stand. Genomic Sci.">
        <title>Complete genome sequence of Terriglobus saanensis type strain SP1PR4(T), an Acidobacteria from tundra soil.</title>
        <authorList>
            <person name="Rawat S.R."/>
            <person name="Mannisto M.K."/>
            <person name="Starovoytov V."/>
            <person name="Goodwin L."/>
            <person name="Nolan M."/>
            <person name="Hauser L."/>
            <person name="Land M."/>
            <person name="Davenport K.W."/>
            <person name="Woyke T."/>
            <person name="Haggblom M.M."/>
        </authorList>
    </citation>
    <scope>NUCLEOTIDE SEQUENCE</scope>
    <source>
        <strain evidence="2">ATCC BAA-1853 / DSM 23119 / SP1PR4</strain>
    </source>
</reference>
<accession>E8V645</accession>
<keyword evidence="2" id="KW-1185">Reference proteome</keyword>
<dbReference type="HOGENOM" id="CLU_079880_0_0_0"/>
<dbReference type="RefSeq" id="WP_013570666.1">
    <property type="nucleotide sequence ID" value="NC_014963.1"/>
</dbReference>
<dbReference type="KEGG" id="tsa:AciPR4_4191"/>
<gene>
    <name evidence="1" type="ordered locus">AciPR4_4191</name>
</gene>
<evidence type="ECO:0000313" key="1">
    <source>
        <dbReference type="EMBL" id="ADV84936.1"/>
    </source>
</evidence>
<dbReference type="Gene3D" id="1.25.10.90">
    <property type="match status" value="1"/>
</dbReference>
<protein>
    <submittedName>
        <fullName evidence="1">DNA alkylation repair enzyme</fullName>
    </submittedName>
</protein>
<dbReference type="PANTHER" id="PTHR34070">
    <property type="entry name" value="ARMADILLO-TYPE FOLD"/>
    <property type="match status" value="1"/>
</dbReference>
<name>E8V645_TERSS</name>
<dbReference type="eggNOG" id="COG4912">
    <property type="taxonomic scope" value="Bacteria"/>
</dbReference>
<dbReference type="PANTHER" id="PTHR34070:SF1">
    <property type="entry name" value="DNA ALKYLATION REPAIR PROTEIN"/>
    <property type="match status" value="1"/>
</dbReference>
<organism evidence="1 2">
    <name type="scientific">Terriglobus saanensis (strain ATCC BAA-1853 / DSM 23119 / SP1PR4)</name>
    <dbReference type="NCBI Taxonomy" id="401053"/>
    <lineage>
        <taxon>Bacteria</taxon>
        <taxon>Pseudomonadati</taxon>
        <taxon>Acidobacteriota</taxon>
        <taxon>Terriglobia</taxon>
        <taxon>Terriglobales</taxon>
        <taxon>Acidobacteriaceae</taxon>
        <taxon>Terriglobus</taxon>
    </lineage>
</organism>
<dbReference type="OrthoDB" id="9775346at2"/>
<dbReference type="AlphaFoldDB" id="E8V645"/>
<dbReference type="Proteomes" id="UP000006844">
    <property type="component" value="Chromosome"/>
</dbReference>
<dbReference type="InterPro" id="IPR014825">
    <property type="entry name" value="DNA_alkylation"/>
</dbReference>
<dbReference type="CDD" id="cd06561">
    <property type="entry name" value="AlkD_like"/>
    <property type="match status" value="1"/>
</dbReference>